<dbReference type="InterPro" id="IPR027417">
    <property type="entry name" value="P-loop_NTPase"/>
</dbReference>
<feature type="transmembrane region" description="Helical" evidence="3">
    <location>
        <begin position="186"/>
        <end position="207"/>
    </location>
</feature>
<protein>
    <submittedName>
        <fullName evidence="5">Putative photosynthetic complex assembly protein 2</fullName>
    </submittedName>
</protein>
<keyword evidence="3" id="KW-0472">Membrane</keyword>
<evidence type="ECO:0000313" key="6">
    <source>
        <dbReference type="Proteomes" id="UP000555728"/>
    </source>
</evidence>
<feature type="transmembrane region" description="Helical" evidence="3">
    <location>
        <begin position="6"/>
        <end position="25"/>
    </location>
</feature>
<dbReference type="Proteomes" id="UP000555728">
    <property type="component" value="Unassembled WGS sequence"/>
</dbReference>
<dbReference type="Gene3D" id="3.40.50.300">
    <property type="entry name" value="P-loop containing nucleotide triphosphate hydrolases"/>
    <property type="match status" value="1"/>
</dbReference>
<dbReference type="PANTHER" id="PTHR43603:SF1">
    <property type="entry name" value="ZINC-REGULATED GTPASE METALLOPROTEIN ACTIVATOR 1"/>
    <property type="match status" value="1"/>
</dbReference>
<comment type="function">
    <text evidence="1">Zinc chaperone that directly transfers zinc cofactor to target proteins, thereby activating them. Zinc is transferred from the CXCC motif in the GTPase domain to the zinc binding site in target proteins in a process requiring GTP hydrolysis.</text>
</comment>
<dbReference type="SMART" id="SM00833">
    <property type="entry name" value="CobW_C"/>
    <property type="match status" value="1"/>
</dbReference>
<evidence type="ECO:0000313" key="5">
    <source>
        <dbReference type="EMBL" id="MBB4284382.1"/>
    </source>
</evidence>
<feature type="transmembrane region" description="Helical" evidence="3">
    <location>
        <begin position="219"/>
        <end position="246"/>
    </location>
</feature>
<evidence type="ECO:0000256" key="1">
    <source>
        <dbReference type="ARBA" id="ARBA00045658"/>
    </source>
</evidence>
<evidence type="ECO:0000256" key="2">
    <source>
        <dbReference type="SAM" id="MobiDB-lite"/>
    </source>
</evidence>
<reference evidence="5 6" key="1">
    <citation type="submission" date="2020-08" db="EMBL/GenBank/DDBJ databases">
        <title>Genome sequencing of Purple Non-Sulfur Bacteria from various extreme environments.</title>
        <authorList>
            <person name="Mayer M."/>
        </authorList>
    </citation>
    <scope>NUCLEOTIDE SEQUENCE [LARGE SCALE GENOMIC DNA]</scope>
    <source>
        <strain evidence="5 6">JA135</strain>
    </source>
</reference>
<feature type="compositionally biased region" description="Low complexity" evidence="2">
    <location>
        <begin position="460"/>
        <end position="478"/>
    </location>
</feature>
<evidence type="ECO:0000259" key="4">
    <source>
        <dbReference type="SMART" id="SM00833"/>
    </source>
</evidence>
<organism evidence="5 6">
    <name type="scientific">Roseospira goensis</name>
    <dbReference type="NCBI Taxonomy" id="391922"/>
    <lineage>
        <taxon>Bacteria</taxon>
        <taxon>Pseudomonadati</taxon>
        <taxon>Pseudomonadota</taxon>
        <taxon>Alphaproteobacteria</taxon>
        <taxon>Rhodospirillales</taxon>
        <taxon>Rhodospirillaceae</taxon>
        <taxon>Roseospira</taxon>
    </lineage>
</organism>
<feature type="compositionally biased region" description="Basic residues" evidence="2">
    <location>
        <begin position="500"/>
        <end position="513"/>
    </location>
</feature>
<dbReference type="PANTHER" id="PTHR43603">
    <property type="entry name" value="COBW DOMAIN-CONTAINING PROTEIN DDB_G0274527"/>
    <property type="match status" value="1"/>
</dbReference>
<dbReference type="Pfam" id="PF02492">
    <property type="entry name" value="cobW"/>
    <property type="match status" value="1"/>
</dbReference>
<dbReference type="InterPro" id="IPR017496">
    <property type="entry name" value="Photo_alph_chp2"/>
</dbReference>
<dbReference type="SUPFAM" id="SSF52540">
    <property type="entry name" value="P-loop containing nucleoside triphosphate hydrolases"/>
    <property type="match status" value="1"/>
</dbReference>
<feature type="transmembrane region" description="Helical" evidence="3">
    <location>
        <begin position="58"/>
        <end position="76"/>
    </location>
</feature>
<feature type="transmembrane region" description="Helical" evidence="3">
    <location>
        <begin position="32"/>
        <end position="52"/>
    </location>
</feature>
<dbReference type="NCBIfam" id="TIGR03055">
    <property type="entry name" value="photo_alph_chp2"/>
    <property type="match status" value="1"/>
</dbReference>
<comment type="caution">
    <text evidence="5">The sequence shown here is derived from an EMBL/GenBank/DDBJ whole genome shotgun (WGS) entry which is preliminary data.</text>
</comment>
<dbReference type="RefSeq" id="WP_184430858.1">
    <property type="nucleotide sequence ID" value="NZ_JACIGI010000001.1"/>
</dbReference>
<keyword evidence="3" id="KW-0812">Transmembrane</keyword>
<dbReference type="InterPro" id="IPR051927">
    <property type="entry name" value="Zn_Chap_cDPG_Synth"/>
</dbReference>
<keyword evidence="3" id="KW-1133">Transmembrane helix</keyword>
<dbReference type="Pfam" id="PF12291">
    <property type="entry name" value="DUF3623"/>
    <property type="match status" value="1"/>
</dbReference>
<sequence>MADYALPILHAVFVWWFSTGVILYLDGLPTRTFKWSMLGATAIFGVALYGLYTNAGDATVSGAYAAFTYGLLAWGWQEISFYMGYVTGPRARPCGADCRGWRHFWHALETSLYHEISIVVTLAVIVALTWGEPNQVGLWTFVTLWWMHESARLNVFLGVRNVNEEFLPDHMEFLKSFLNNSRPINLLFPVSVTISTIVTVLVAQAALAPAATAFEVVGYTFVATMMALAILEHWFLVLPLPGAALWNWSLRSRTPQAPAVDVEIVAGFLGAGKTTVLRRRLAAAGPDLRCVALAHDCAALAPPGVPVTQTASGARVERPDGQLCLGLRDDLAHQLKEVIASERPDRIVIEPNGIADISVLMRVLNRADIKPSIKAVRLTVVIDAGAFMADYARLPEFLKAQVQTHGRAEDPKADAPPPVFIINKADQVAAADLATVTHTLRALNPSARIVTAIHGVPEGAAAPPASERAAAARDGATPGEPPAPGAVGAPGVVGAAGSVHHTHHHHHHHHHYHGPVPAGAATGGGPQPGTRAADGGGEVIVLDLRAWSADLTGRLDPEGLRAVLDDVARGTYGEVDRLRGVARSGDGWMRFEVADGRTSLTDGGPADAAEARVVAVGRALDGVGLRQAFEGCAALTQPA</sequence>
<dbReference type="AlphaFoldDB" id="A0A7W6RXG5"/>
<dbReference type="InterPro" id="IPR003495">
    <property type="entry name" value="CobW/HypB/UreG_nucleotide-bd"/>
</dbReference>
<gene>
    <name evidence="5" type="ORF">GGD88_000088</name>
</gene>
<name>A0A7W6RXG5_9PROT</name>
<proteinExistence type="predicted"/>
<keyword evidence="6" id="KW-1185">Reference proteome</keyword>
<feature type="domain" description="CobW C-terminal" evidence="4">
    <location>
        <begin position="544"/>
        <end position="633"/>
    </location>
</feature>
<feature type="compositionally biased region" description="Low complexity" evidence="2">
    <location>
        <begin position="485"/>
        <end position="499"/>
    </location>
</feature>
<evidence type="ECO:0000256" key="3">
    <source>
        <dbReference type="SAM" id="Phobius"/>
    </source>
</evidence>
<accession>A0A7W6RXG5</accession>
<dbReference type="InterPro" id="IPR011629">
    <property type="entry name" value="CobW-like_C"/>
</dbReference>
<feature type="region of interest" description="Disordered" evidence="2">
    <location>
        <begin position="460"/>
        <end position="533"/>
    </location>
</feature>
<dbReference type="EMBL" id="JACIGI010000001">
    <property type="protein sequence ID" value="MBB4284382.1"/>
    <property type="molecule type" value="Genomic_DNA"/>
</dbReference>
<dbReference type="Pfam" id="PF07683">
    <property type="entry name" value="CobW_C"/>
    <property type="match status" value="1"/>
</dbReference>
<feature type="transmembrane region" description="Helical" evidence="3">
    <location>
        <begin position="112"/>
        <end position="131"/>
    </location>
</feature>